<proteinExistence type="predicted"/>
<name>A0A158SWL3_HAEIF</name>
<evidence type="ECO:0000313" key="2">
    <source>
        <dbReference type="Proteomes" id="UP000050700"/>
    </source>
</evidence>
<comment type="caution">
    <text evidence="1">The sequence shown here is derived from an EMBL/GenBank/DDBJ whole genome shotgun (WGS) entry which is preliminary data.</text>
</comment>
<sequence length="37" mass="4107">MNNLQLTVLLNAIDKMSAPVRSASIRFNGTTIKRKGF</sequence>
<organism evidence="1 2">
    <name type="scientific">Haemophilus influenzae</name>
    <dbReference type="NCBI Taxonomy" id="727"/>
    <lineage>
        <taxon>Bacteria</taxon>
        <taxon>Pseudomonadati</taxon>
        <taxon>Pseudomonadota</taxon>
        <taxon>Gammaproteobacteria</taxon>
        <taxon>Pasteurellales</taxon>
        <taxon>Pasteurellaceae</taxon>
        <taxon>Haemophilus</taxon>
    </lineage>
</organism>
<gene>
    <name evidence="1" type="ORF">NTHI1209_00861</name>
</gene>
<dbReference type="EMBL" id="JMQP01000002">
    <property type="protein sequence ID" value="KIS35257.1"/>
    <property type="molecule type" value="Genomic_DNA"/>
</dbReference>
<dbReference type="Proteomes" id="UP000050700">
    <property type="component" value="Unassembled WGS sequence"/>
</dbReference>
<dbReference type="PATRIC" id="fig|727.582.peg.789"/>
<accession>A0A158SWL3</accession>
<evidence type="ECO:0000313" key="1">
    <source>
        <dbReference type="EMBL" id="KIS35257.1"/>
    </source>
</evidence>
<reference evidence="1 2" key="1">
    <citation type="submission" date="2014-05" db="EMBL/GenBank/DDBJ databases">
        <title>Methylome analysis of the phasevarions of Haemophilus influenzae.</title>
        <authorList>
            <person name="Atack J.M."/>
            <person name="Fox K.L."/>
            <person name="Power P.M."/>
            <person name="Clark T."/>
            <person name="Jurcisek J."/>
            <person name="Korlach J."/>
            <person name="Bakaletz L.O."/>
            <person name="Jennings M.P."/>
        </authorList>
    </citation>
    <scope>NUCLEOTIDE SEQUENCE [LARGE SCALE GENOMIC DNA]</scope>
    <source>
        <strain evidence="1 2">1209</strain>
    </source>
</reference>
<dbReference type="AlphaFoldDB" id="A0A158SWL3"/>
<protein>
    <submittedName>
        <fullName evidence="1">Uncharacterized protein</fullName>
    </submittedName>
</protein>